<sequence>MKDYTYNNKEIDLIKHIVKNPPLRVWNDFVSYIFEYNANYIGIYCESREAASQNKFDEAIIATIVLTEGQFEPSEYMDLVCENPKITEAYIVRSFLYFTTHVKYTTAKRTLSRLLYFIQRMFFFKQDPLKKILSRTTGGHEEICCSPDSLETNSVDSQYGNLIDKGLLLKINDTYLPAYIIMNCYGFHIADKKFFYNRDELKDDFELLKLIKV</sequence>
<accession>A0A4V1ZBD6</accession>
<protein>
    <submittedName>
        <fullName evidence="1">Uncharacterized protein</fullName>
    </submittedName>
</protein>
<evidence type="ECO:0000313" key="2">
    <source>
        <dbReference type="Proteomes" id="UP000293331"/>
    </source>
</evidence>
<dbReference type="RefSeq" id="WP_129878173.1">
    <property type="nucleotide sequence ID" value="NZ_SEWG01000010.1"/>
</dbReference>
<dbReference type="AlphaFoldDB" id="A0A4V1ZBD6"/>
<keyword evidence="2" id="KW-1185">Reference proteome</keyword>
<dbReference type="EMBL" id="SEWG01000010">
    <property type="protein sequence ID" value="RYU86206.1"/>
    <property type="molecule type" value="Genomic_DNA"/>
</dbReference>
<comment type="caution">
    <text evidence="1">The sequence shown here is derived from an EMBL/GenBank/DDBJ whole genome shotgun (WGS) entry which is preliminary data.</text>
</comment>
<evidence type="ECO:0000313" key="1">
    <source>
        <dbReference type="EMBL" id="RYU86206.1"/>
    </source>
</evidence>
<dbReference type="Proteomes" id="UP000293331">
    <property type="component" value="Unassembled WGS sequence"/>
</dbReference>
<reference evidence="1 2" key="1">
    <citation type="submission" date="2019-02" db="EMBL/GenBank/DDBJ databases">
        <title>Bacterial novel species Mucilaginibacter sp. 17JY9-4 isolated from soil.</title>
        <authorList>
            <person name="Jung H.-Y."/>
        </authorList>
    </citation>
    <scope>NUCLEOTIDE SEQUENCE [LARGE SCALE GENOMIC DNA]</scope>
    <source>
        <strain evidence="1 2">17JY9-4</strain>
    </source>
</reference>
<proteinExistence type="predicted"/>
<name>A0A4V1ZBD6_9SPHI</name>
<gene>
    <name evidence="1" type="ORF">EWM62_18545</name>
</gene>
<organism evidence="1 2">
    <name type="scientific">Mucilaginibacter terrigena</name>
    <dbReference type="NCBI Taxonomy" id="2492395"/>
    <lineage>
        <taxon>Bacteria</taxon>
        <taxon>Pseudomonadati</taxon>
        <taxon>Bacteroidota</taxon>
        <taxon>Sphingobacteriia</taxon>
        <taxon>Sphingobacteriales</taxon>
        <taxon>Sphingobacteriaceae</taxon>
        <taxon>Mucilaginibacter</taxon>
    </lineage>
</organism>
<dbReference type="OrthoDB" id="1430807at2"/>